<dbReference type="Proteomes" id="UP001497623">
    <property type="component" value="Unassembled WGS sequence"/>
</dbReference>
<dbReference type="Gene3D" id="3.10.100.10">
    <property type="entry name" value="Mannose-Binding Protein A, subunit A"/>
    <property type="match status" value="1"/>
</dbReference>
<dbReference type="AlphaFoldDB" id="A0AAV2SQ14"/>
<dbReference type="PANTHER" id="PTHR22801">
    <property type="entry name" value="LITHOSTATHINE"/>
    <property type="match status" value="1"/>
</dbReference>
<dbReference type="SMART" id="SM00034">
    <property type="entry name" value="CLECT"/>
    <property type="match status" value="1"/>
</dbReference>
<dbReference type="Pfam" id="PF00059">
    <property type="entry name" value="Lectin_C"/>
    <property type="match status" value="1"/>
</dbReference>
<dbReference type="InterPro" id="IPR050801">
    <property type="entry name" value="Ca-Dep_Lectins_ImmuneDev"/>
</dbReference>
<dbReference type="PANTHER" id="PTHR22801:SF63">
    <property type="entry name" value="C-TYPE LECTIN DOMAIN-CONTAINING PROTEIN"/>
    <property type="match status" value="1"/>
</dbReference>
<feature type="domain" description="C-type lectin" evidence="2">
    <location>
        <begin position="26"/>
        <end position="153"/>
    </location>
</feature>
<evidence type="ECO:0000256" key="1">
    <source>
        <dbReference type="SAM" id="SignalP"/>
    </source>
</evidence>
<reference evidence="3 4" key="1">
    <citation type="submission" date="2024-05" db="EMBL/GenBank/DDBJ databases">
        <authorList>
            <person name="Wallberg A."/>
        </authorList>
    </citation>
    <scope>NUCLEOTIDE SEQUENCE [LARGE SCALE GENOMIC DNA]</scope>
</reference>
<keyword evidence="4" id="KW-1185">Reference proteome</keyword>
<proteinExistence type="predicted"/>
<evidence type="ECO:0000313" key="4">
    <source>
        <dbReference type="Proteomes" id="UP001497623"/>
    </source>
</evidence>
<dbReference type="InterPro" id="IPR016187">
    <property type="entry name" value="CTDL_fold"/>
</dbReference>
<dbReference type="SUPFAM" id="SSF56436">
    <property type="entry name" value="C-type lectin-like"/>
    <property type="match status" value="1"/>
</dbReference>
<name>A0AAV2SQ14_MEGNR</name>
<keyword evidence="1" id="KW-0732">Signal</keyword>
<accession>A0AAV2SQ14</accession>
<organism evidence="3 4">
    <name type="scientific">Meganyctiphanes norvegica</name>
    <name type="common">Northern krill</name>
    <name type="synonym">Thysanopoda norvegica</name>
    <dbReference type="NCBI Taxonomy" id="48144"/>
    <lineage>
        <taxon>Eukaryota</taxon>
        <taxon>Metazoa</taxon>
        <taxon>Ecdysozoa</taxon>
        <taxon>Arthropoda</taxon>
        <taxon>Crustacea</taxon>
        <taxon>Multicrustacea</taxon>
        <taxon>Malacostraca</taxon>
        <taxon>Eumalacostraca</taxon>
        <taxon>Eucarida</taxon>
        <taxon>Euphausiacea</taxon>
        <taxon>Euphausiidae</taxon>
        <taxon>Meganyctiphanes</taxon>
    </lineage>
</organism>
<dbReference type="CDD" id="cd00037">
    <property type="entry name" value="CLECT"/>
    <property type="match status" value="1"/>
</dbReference>
<dbReference type="InterPro" id="IPR001304">
    <property type="entry name" value="C-type_lectin-like"/>
</dbReference>
<dbReference type="PROSITE" id="PS50041">
    <property type="entry name" value="C_TYPE_LECTIN_2"/>
    <property type="match status" value="1"/>
</dbReference>
<comment type="caution">
    <text evidence="3">The sequence shown here is derived from an EMBL/GenBank/DDBJ whole genome shotgun (WGS) entry which is preliminary data.</text>
</comment>
<feature type="chain" id="PRO_5043977020" description="C-type lectin domain-containing protein" evidence="1">
    <location>
        <begin position="18"/>
        <end position="155"/>
    </location>
</feature>
<sequence>MLYLLTIAAAVLPFGLGCQPPSVDIGGDYCAAILHMSTGSWEVLENTCKAFGGHLAKVDNTDFLYYLIKHINDNGLTGHNYWVGGSDAAEEGTWVWMDGTPVKMGSPFWGYETAGGIQKPDQGDQGNCMILMEDYHFLAADHMCEDGNAGICGYD</sequence>
<protein>
    <recommendedName>
        <fullName evidence="2">C-type lectin domain-containing protein</fullName>
    </recommendedName>
</protein>
<evidence type="ECO:0000259" key="2">
    <source>
        <dbReference type="PROSITE" id="PS50041"/>
    </source>
</evidence>
<evidence type="ECO:0000313" key="3">
    <source>
        <dbReference type="EMBL" id="CAL4221108.1"/>
    </source>
</evidence>
<gene>
    <name evidence="3" type="ORF">MNOR_LOCUS39106</name>
</gene>
<feature type="signal peptide" evidence="1">
    <location>
        <begin position="1"/>
        <end position="17"/>
    </location>
</feature>
<dbReference type="EMBL" id="CAXKWB010096986">
    <property type="protein sequence ID" value="CAL4221108.1"/>
    <property type="molecule type" value="Genomic_DNA"/>
</dbReference>
<dbReference type="InterPro" id="IPR016186">
    <property type="entry name" value="C-type_lectin-like/link_sf"/>
</dbReference>